<gene>
    <name evidence="5" type="ORF">GGQ83_001209</name>
</gene>
<dbReference type="CDD" id="cd02002">
    <property type="entry name" value="TPP_BFDC"/>
    <property type="match status" value="1"/>
</dbReference>
<protein>
    <submittedName>
        <fullName evidence="5">Acetolactate synthase-1/2/3 large subunit</fullName>
        <ecNumber evidence="5">2.2.1.6</ecNumber>
    </submittedName>
</protein>
<dbReference type="SUPFAM" id="SSF52518">
    <property type="entry name" value="Thiamin diphosphate-binding fold (THDP-binding)"/>
    <property type="match status" value="2"/>
</dbReference>
<name>A0A840AB86_9PROT</name>
<accession>A0A840AB86</accession>
<dbReference type="Proteomes" id="UP000553193">
    <property type="component" value="Unassembled WGS sequence"/>
</dbReference>
<dbReference type="Gene3D" id="3.40.50.970">
    <property type="match status" value="2"/>
</dbReference>
<reference evidence="5 6" key="1">
    <citation type="submission" date="2020-08" db="EMBL/GenBank/DDBJ databases">
        <title>Genomic Encyclopedia of Type Strains, Phase IV (KMG-IV): sequencing the most valuable type-strain genomes for metagenomic binning, comparative biology and taxonomic classification.</title>
        <authorList>
            <person name="Goeker M."/>
        </authorList>
    </citation>
    <scope>NUCLEOTIDE SEQUENCE [LARGE SCALE GENOMIC DNA]</scope>
    <source>
        <strain evidence="5 6">DSM 19979</strain>
    </source>
</reference>
<dbReference type="NCBIfam" id="NF005760">
    <property type="entry name" value="PRK07586.1"/>
    <property type="match status" value="1"/>
</dbReference>
<dbReference type="GO" id="GO:0050660">
    <property type="term" value="F:flavin adenine dinucleotide binding"/>
    <property type="evidence" value="ECO:0007669"/>
    <property type="project" value="TreeGrafter"/>
</dbReference>
<evidence type="ECO:0000259" key="3">
    <source>
        <dbReference type="Pfam" id="PF02775"/>
    </source>
</evidence>
<dbReference type="PANTHER" id="PTHR18968">
    <property type="entry name" value="THIAMINE PYROPHOSPHATE ENZYMES"/>
    <property type="match status" value="1"/>
</dbReference>
<dbReference type="GO" id="GO:0003984">
    <property type="term" value="F:acetolactate synthase activity"/>
    <property type="evidence" value="ECO:0007669"/>
    <property type="project" value="UniProtKB-EC"/>
</dbReference>
<sequence length="513" mass="53738">MNGAESLVHSLLKSGVEVCFSNPGTSEMHFVAALDRIPGMRCVLGLQENIVTGAADGYWRMAGKPAVTLLHCGPGLANGLANLHNARRARSGIVNCVGDQATYHRPYDAPLTADTEGFARGVSQWVRTTSKAADVGADAAAAVQAARTSPGQVATLILPSDTCWDEGGTVAAALPVPAVPQADPHAIRAAARVLREKKNVLLLLGGSMALTQAAQEAAQRIVAHTGCDILAETSNARFQRGQGRMPLERVPYPVDLAIQRLSKVEHLVLLGSKAPVGFFAYPGKPSKHYPENASITVACRQEQDALAALTALAEELGAPKVAIGSNGEKPEVARGAPSPEGLARTVAALMPEDAIIADESVSYGRGFFPATHAAAPHDWLQITGGAIGCGMPLATGAAIGGGGRRVINLQADGSAMYTLQALWTQAREQLPVTTILLSNRKYQILLGEYQNVGANPGRVAMDMMDLGNPDIAWAKLAQSMGVEAATATTLDQVADLMSQSFARPGPFLIELMI</sequence>
<dbReference type="EMBL" id="JACIDJ010000001">
    <property type="protein sequence ID" value="MBB3897783.1"/>
    <property type="molecule type" value="Genomic_DNA"/>
</dbReference>
<dbReference type="EC" id="2.2.1.6" evidence="5"/>
<organism evidence="5 6">
    <name type="scientific">Roseococcus suduntuyensis</name>
    <dbReference type="NCBI Taxonomy" id="455361"/>
    <lineage>
        <taxon>Bacteria</taxon>
        <taxon>Pseudomonadati</taxon>
        <taxon>Pseudomonadota</taxon>
        <taxon>Alphaproteobacteria</taxon>
        <taxon>Acetobacterales</taxon>
        <taxon>Roseomonadaceae</taxon>
        <taxon>Roseococcus</taxon>
    </lineage>
</organism>
<proteinExistence type="inferred from homology"/>
<dbReference type="Pfam" id="PF02776">
    <property type="entry name" value="TPP_enzyme_N"/>
    <property type="match status" value="1"/>
</dbReference>
<feature type="domain" description="Thiamine pyrophosphate enzyme N-terminal TPP-binding" evidence="4">
    <location>
        <begin position="1"/>
        <end position="106"/>
    </location>
</feature>
<dbReference type="InterPro" id="IPR029061">
    <property type="entry name" value="THDP-binding"/>
</dbReference>
<evidence type="ECO:0000256" key="2">
    <source>
        <dbReference type="ARBA" id="ARBA00023052"/>
    </source>
</evidence>
<dbReference type="InterPro" id="IPR045229">
    <property type="entry name" value="TPP_enz"/>
</dbReference>
<feature type="domain" description="Thiamine pyrophosphate enzyme TPP-binding" evidence="3">
    <location>
        <begin position="374"/>
        <end position="510"/>
    </location>
</feature>
<comment type="similarity">
    <text evidence="1">Belongs to the TPP enzyme family.</text>
</comment>
<dbReference type="RefSeq" id="WP_184382820.1">
    <property type="nucleotide sequence ID" value="NZ_JACIDJ010000001.1"/>
</dbReference>
<dbReference type="InterPro" id="IPR011766">
    <property type="entry name" value="TPP_enzyme_TPP-bd"/>
</dbReference>
<evidence type="ECO:0000313" key="6">
    <source>
        <dbReference type="Proteomes" id="UP000553193"/>
    </source>
</evidence>
<evidence type="ECO:0000256" key="1">
    <source>
        <dbReference type="ARBA" id="ARBA00007812"/>
    </source>
</evidence>
<dbReference type="PANTHER" id="PTHR18968:SF86">
    <property type="entry name" value="ACETOLACTATE SYNTHASE LARGE SUBUNIT ILVX-RELATED"/>
    <property type="match status" value="1"/>
</dbReference>
<dbReference type="GO" id="GO:0044281">
    <property type="term" value="P:small molecule metabolic process"/>
    <property type="evidence" value="ECO:0007669"/>
    <property type="project" value="UniProtKB-ARBA"/>
</dbReference>
<dbReference type="CDD" id="cd07035">
    <property type="entry name" value="TPP_PYR_POX_like"/>
    <property type="match status" value="1"/>
</dbReference>
<comment type="caution">
    <text evidence="5">The sequence shown here is derived from an EMBL/GenBank/DDBJ whole genome shotgun (WGS) entry which is preliminary data.</text>
</comment>
<keyword evidence="6" id="KW-1185">Reference proteome</keyword>
<dbReference type="Pfam" id="PF02775">
    <property type="entry name" value="TPP_enzyme_C"/>
    <property type="match status" value="1"/>
</dbReference>
<dbReference type="InterPro" id="IPR012001">
    <property type="entry name" value="Thiamin_PyroP_enz_TPP-bd_dom"/>
</dbReference>
<dbReference type="AlphaFoldDB" id="A0A840AB86"/>
<evidence type="ECO:0000259" key="4">
    <source>
        <dbReference type="Pfam" id="PF02776"/>
    </source>
</evidence>
<keyword evidence="5" id="KW-0808">Transferase</keyword>
<dbReference type="GO" id="GO:0030976">
    <property type="term" value="F:thiamine pyrophosphate binding"/>
    <property type="evidence" value="ECO:0007669"/>
    <property type="project" value="InterPro"/>
</dbReference>
<evidence type="ECO:0000313" key="5">
    <source>
        <dbReference type="EMBL" id="MBB3897783.1"/>
    </source>
</evidence>
<keyword evidence="2" id="KW-0786">Thiamine pyrophosphate</keyword>